<keyword evidence="1" id="KW-0472">Membrane</keyword>
<sequence>MITHAFIIAMIVLFIHACTWKGMIFESFKKILKPEGHLYKPIYGCPICMTPYYGSIIYLLFFRLSFTDWLLTIGTAAGISVISVLLIDIKDGIFKPGE</sequence>
<feature type="transmembrane region" description="Helical" evidence="1">
    <location>
        <begin position="69"/>
        <end position="87"/>
    </location>
</feature>
<proteinExistence type="predicted"/>
<evidence type="ECO:0000256" key="1">
    <source>
        <dbReference type="SAM" id="Phobius"/>
    </source>
</evidence>
<dbReference type="EMBL" id="LT629740">
    <property type="protein sequence ID" value="SDT62912.1"/>
    <property type="molecule type" value="Genomic_DNA"/>
</dbReference>
<gene>
    <name evidence="2" type="ORF">SAMN05216490_4438</name>
</gene>
<dbReference type="OrthoDB" id="797355at2"/>
<keyword evidence="1" id="KW-1133">Transmembrane helix</keyword>
<name>A0A1H2BXV0_MUCMA</name>
<evidence type="ECO:0000313" key="3">
    <source>
        <dbReference type="Proteomes" id="UP000199679"/>
    </source>
</evidence>
<feature type="transmembrane region" description="Helical" evidence="1">
    <location>
        <begin position="6"/>
        <end position="23"/>
    </location>
</feature>
<dbReference type="RefSeq" id="WP_091378292.1">
    <property type="nucleotide sequence ID" value="NZ_LT629740.1"/>
</dbReference>
<evidence type="ECO:0000313" key="2">
    <source>
        <dbReference type="EMBL" id="SDT62912.1"/>
    </source>
</evidence>
<dbReference type="AlphaFoldDB" id="A0A1H2BXV0"/>
<reference evidence="2 3" key="1">
    <citation type="submission" date="2016-10" db="EMBL/GenBank/DDBJ databases">
        <authorList>
            <person name="de Groot N.N."/>
        </authorList>
    </citation>
    <scope>NUCLEOTIDE SEQUENCE [LARGE SCALE GENOMIC DNA]</scope>
    <source>
        <strain evidence="2 3">MP1X4</strain>
    </source>
</reference>
<organism evidence="2 3">
    <name type="scientific">Mucilaginibacter mallensis</name>
    <dbReference type="NCBI Taxonomy" id="652787"/>
    <lineage>
        <taxon>Bacteria</taxon>
        <taxon>Pseudomonadati</taxon>
        <taxon>Bacteroidota</taxon>
        <taxon>Sphingobacteriia</taxon>
        <taxon>Sphingobacteriales</taxon>
        <taxon>Sphingobacteriaceae</taxon>
        <taxon>Mucilaginibacter</taxon>
    </lineage>
</organism>
<protein>
    <submittedName>
        <fullName evidence="2">Uncharacterized protein</fullName>
    </submittedName>
</protein>
<accession>A0A1H2BXV0</accession>
<keyword evidence="1" id="KW-0812">Transmembrane</keyword>
<feature type="transmembrane region" description="Helical" evidence="1">
    <location>
        <begin position="43"/>
        <end position="63"/>
    </location>
</feature>
<keyword evidence="3" id="KW-1185">Reference proteome</keyword>
<dbReference type="Proteomes" id="UP000199679">
    <property type="component" value="Chromosome I"/>
</dbReference>